<keyword evidence="1" id="KW-0732">Signal</keyword>
<feature type="chain" id="PRO_5043886112" evidence="1">
    <location>
        <begin position="26"/>
        <end position="282"/>
    </location>
</feature>
<name>A0AAV0TS80_HYABA</name>
<proteinExistence type="predicted"/>
<gene>
    <name evidence="2" type="ORF">HBR001_LOCUS3514</name>
</gene>
<dbReference type="AlphaFoldDB" id="A0AAV0TS80"/>
<accession>A0AAV0TS80</accession>
<organism evidence="2 3">
    <name type="scientific">Hyaloperonospora brassicae</name>
    <name type="common">Brassica downy mildew</name>
    <name type="synonym">Peronospora brassicae</name>
    <dbReference type="NCBI Taxonomy" id="162125"/>
    <lineage>
        <taxon>Eukaryota</taxon>
        <taxon>Sar</taxon>
        <taxon>Stramenopiles</taxon>
        <taxon>Oomycota</taxon>
        <taxon>Peronosporomycetes</taxon>
        <taxon>Peronosporales</taxon>
        <taxon>Peronosporaceae</taxon>
        <taxon>Hyaloperonospora</taxon>
    </lineage>
</organism>
<evidence type="ECO:0000313" key="2">
    <source>
        <dbReference type="EMBL" id="CAI5725078.1"/>
    </source>
</evidence>
<reference evidence="2" key="1">
    <citation type="submission" date="2022-12" db="EMBL/GenBank/DDBJ databases">
        <authorList>
            <person name="Webb A."/>
        </authorList>
    </citation>
    <scope>NUCLEOTIDE SEQUENCE</scope>
    <source>
        <strain evidence="2">Hp1</strain>
    </source>
</reference>
<keyword evidence="3" id="KW-1185">Reference proteome</keyword>
<dbReference type="EMBL" id="CANTFL010000579">
    <property type="protein sequence ID" value="CAI5725078.1"/>
    <property type="molecule type" value="Genomic_DNA"/>
</dbReference>
<feature type="signal peptide" evidence="1">
    <location>
        <begin position="1"/>
        <end position="25"/>
    </location>
</feature>
<evidence type="ECO:0000256" key="1">
    <source>
        <dbReference type="SAM" id="SignalP"/>
    </source>
</evidence>
<evidence type="ECO:0000313" key="3">
    <source>
        <dbReference type="Proteomes" id="UP001162031"/>
    </source>
</evidence>
<protein>
    <submittedName>
        <fullName evidence="2">Uncharacterized protein</fullName>
    </submittedName>
</protein>
<sequence>MQRSLCAVGTAVVAISTLVFDSTHAHGYMSKPAAQFIDAATSTVYAKTITAAVNAAFGGLKWDGSPEGNTATFKSSFAQTGYKSLRDMLDQQVPSCANTRTDGPPVDVSGLTVMNWQNDKEHKGFIDSHHGPCEVWIDDTMVDRQDDCVATYGTGFPASVNVDFSRCSGVCTLRFYWLALHEPNWQIYKQCAPIINNSGAQTQTPVQGTVTPADIAPGTAMPQIGSADSYGCQNRTLRAVDDTPTHLANGAEINWTDSRFLRAFDEFATKFQSSARAEPTES</sequence>
<dbReference type="Proteomes" id="UP001162031">
    <property type="component" value="Unassembled WGS sequence"/>
</dbReference>
<comment type="caution">
    <text evidence="2">The sequence shown here is derived from an EMBL/GenBank/DDBJ whole genome shotgun (WGS) entry which is preliminary data.</text>
</comment>